<proteinExistence type="predicted"/>
<protein>
    <recommendedName>
        <fullName evidence="3">Acetyltransferase (GNAT) family protein</fullName>
    </recommendedName>
</protein>
<comment type="caution">
    <text evidence="1">The sequence shown here is derived from an EMBL/GenBank/DDBJ whole genome shotgun (WGS) entry which is preliminary data.</text>
</comment>
<evidence type="ECO:0000313" key="2">
    <source>
        <dbReference type="Proteomes" id="UP000238157"/>
    </source>
</evidence>
<dbReference type="SUPFAM" id="SSF55729">
    <property type="entry name" value="Acyl-CoA N-acyltransferases (Nat)"/>
    <property type="match status" value="1"/>
</dbReference>
<organism evidence="1 2">
    <name type="scientific">Mongoliibacter ruber</name>
    <dbReference type="NCBI Taxonomy" id="1750599"/>
    <lineage>
        <taxon>Bacteria</taxon>
        <taxon>Pseudomonadati</taxon>
        <taxon>Bacteroidota</taxon>
        <taxon>Cytophagia</taxon>
        <taxon>Cytophagales</taxon>
        <taxon>Cyclobacteriaceae</taxon>
        <taxon>Mongoliibacter</taxon>
    </lineage>
</organism>
<dbReference type="AlphaFoldDB" id="A0A2T0WUY1"/>
<dbReference type="RefSeq" id="WP_106131744.1">
    <property type="nucleotide sequence ID" value="NZ_PVTR01000001.1"/>
</dbReference>
<dbReference type="Gene3D" id="3.40.630.30">
    <property type="match status" value="1"/>
</dbReference>
<dbReference type="EMBL" id="PVTR01000001">
    <property type="protein sequence ID" value="PRY90498.1"/>
    <property type="molecule type" value="Genomic_DNA"/>
</dbReference>
<dbReference type="InterPro" id="IPR016181">
    <property type="entry name" value="Acyl_CoA_acyltransferase"/>
</dbReference>
<reference evidence="1 2" key="1">
    <citation type="submission" date="2018-03" db="EMBL/GenBank/DDBJ databases">
        <title>Genomic Encyclopedia of Archaeal and Bacterial Type Strains, Phase II (KMG-II): from individual species to whole genera.</title>
        <authorList>
            <person name="Goeker M."/>
        </authorList>
    </citation>
    <scope>NUCLEOTIDE SEQUENCE [LARGE SCALE GENOMIC DNA]</scope>
    <source>
        <strain evidence="1 2">DSM 27929</strain>
    </source>
</reference>
<evidence type="ECO:0008006" key="3">
    <source>
        <dbReference type="Google" id="ProtNLM"/>
    </source>
</evidence>
<dbReference type="OrthoDB" id="5109343at2"/>
<name>A0A2T0WUY1_9BACT</name>
<dbReference type="Proteomes" id="UP000238157">
    <property type="component" value="Unassembled WGS sequence"/>
</dbReference>
<gene>
    <name evidence="1" type="ORF">CLW00_101159</name>
</gene>
<evidence type="ECO:0000313" key="1">
    <source>
        <dbReference type="EMBL" id="PRY90498.1"/>
    </source>
</evidence>
<accession>A0A2T0WUY1</accession>
<sequence>MNKALAIKTSDTEEELKGILELQKANHAASLSSIADGFVTVKHRLVDLKKMNEIAPHIIVKDGSKVVAYILAMTPESKEDIPVLKPMFEQFNQILYNGHKVSDYEYVVIGQVCVDIDYRGKGLLDMAYAFYRKTHEINFQFAITEIATRNQRSLRAHQRIGFKEIHQFTDELPENWSIVLWDWS</sequence>
<keyword evidence="2" id="KW-1185">Reference proteome</keyword>